<dbReference type="Pfam" id="PF14206">
    <property type="entry name" value="Cys_rich_CPCC"/>
    <property type="match status" value="1"/>
</dbReference>
<sequence length="103" mass="12072">MKRFQKNIIKKKTLLSNNHLSPKEYRAQIEEEPPDTYEICNICYWKDDEVQFNNHDFEGGANEVSLRQAQRNFIAFGACEECFVQSVRKPNSEDVKGASWKQI</sequence>
<dbReference type="PATRIC" id="fig|1396.428.peg.247"/>
<accession>A0A0G8F790</accession>
<dbReference type="EMBL" id="LCYI01000009">
    <property type="protein sequence ID" value="KLA32305.1"/>
    <property type="molecule type" value="Genomic_DNA"/>
</dbReference>
<name>A0A0G8F790_BACCE</name>
<dbReference type="Proteomes" id="UP000035214">
    <property type="component" value="Unassembled WGS sequence"/>
</dbReference>
<reference evidence="2 3" key="1">
    <citation type="submission" date="2015-04" db="EMBL/GenBank/DDBJ databases">
        <title>Draft Genome Sequences of Eight Spore-Forming Food Isolates of Bacillus cereus Genome sequencing.</title>
        <authorList>
            <person name="Krawcyk A.O."/>
            <person name="de Jong A."/>
            <person name="Eijlander R.T."/>
            <person name="Berendsen E.M."/>
            <person name="Holsappel S."/>
            <person name="Wells-Bennik M."/>
            <person name="Kuipers O.P."/>
        </authorList>
    </citation>
    <scope>NUCLEOTIDE SEQUENCE [LARGE SCALE GENOMIC DNA]</scope>
    <source>
        <strain evidence="2 3">B4077</strain>
    </source>
</reference>
<feature type="domain" description="Cysteine-rich CPCC" evidence="1">
    <location>
        <begin position="29"/>
        <end position="93"/>
    </location>
</feature>
<evidence type="ECO:0000313" key="3">
    <source>
        <dbReference type="Proteomes" id="UP000035214"/>
    </source>
</evidence>
<evidence type="ECO:0000313" key="2">
    <source>
        <dbReference type="EMBL" id="KLA32305.1"/>
    </source>
</evidence>
<dbReference type="RefSeq" id="WP_080344960.1">
    <property type="nucleotide sequence ID" value="NZ_LCYI01000009.1"/>
</dbReference>
<dbReference type="InterPro" id="IPR025983">
    <property type="entry name" value="Cys_rich_CPCC"/>
</dbReference>
<gene>
    <name evidence="2" type="ORF">B4077_1061</name>
</gene>
<evidence type="ECO:0000259" key="1">
    <source>
        <dbReference type="Pfam" id="PF14206"/>
    </source>
</evidence>
<organism evidence="2 3">
    <name type="scientific">Bacillus cereus</name>
    <dbReference type="NCBI Taxonomy" id="1396"/>
    <lineage>
        <taxon>Bacteria</taxon>
        <taxon>Bacillati</taxon>
        <taxon>Bacillota</taxon>
        <taxon>Bacilli</taxon>
        <taxon>Bacillales</taxon>
        <taxon>Bacillaceae</taxon>
        <taxon>Bacillus</taxon>
        <taxon>Bacillus cereus group</taxon>
    </lineage>
</organism>
<protein>
    <recommendedName>
        <fullName evidence="1">Cysteine-rich CPCC domain-containing protein</fullName>
    </recommendedName>
</protein>
<comment type="caution">
    <text evidence="2">The sequence shown here is derived from an EMBL/GenBank/DDBJ whole genome shotgun (WGS) entry which is preliminary data.</text>
</comment>
<proteinExistence type="predicted"/>
<dbReference type="AlphaFoldDB" id="A0A0G8F790"/>